<name>A0A250I9T8_9BACT</name>
<dbReference type="SMART" id="SM00487">
    <property type="entry name" value="DEXDc"/>
    <property type="match status" value="1"/>
</dbReference>
<dbReference type="Pfam" id="PF00176">
    <property type="entry name" value="SNF2-rel_dom"/>
    <property type="match status" value="1"/>
</dbReference>
<dbReference type="Gene3D" id="3.40.50.10810">
    <property type="entry name" value="Tandem AAA-ATPase domain"/>
    <property type="match status" value="1"/>
</dbReference>
<dbReference type="InterPro" id="IPR007527">
    <property type="entry name" value="Znf_SWIM"/>
</dbReference>
<dbReference type="KEGG" id="mbd:MEBOL_001963"/>
<evidence type="ECO:0000259" key="5">
    <source>
        <dbReference type="PROSITE" id="PS51194"/>
    </source>
</evidence>
<reference evidence="6 7" key="1">
    <citation type="submission" date="2017-06" db="EMBL/GenBank/DDBJ databases">
        <authorList>
            <person name="Kim H.J."/>
            <person name="Triplett B.A."/>
        </authorList>
    </citation>
    <scope>NUCLEOTIDE SEQUENCE [LARGE SCALE GENOMIC DNA]</scope>
    <source>
        <strain evidence="6 7">DSM 14713</strain>
    </source>
</reference>
<evidence type="ECO:0000256" key="2">
    <source>
        <dbReference type="PROSITE-ProRule" id="PRU00325"/>
    </source>
</evidence>
<dbReference type="InterPro" id="IPR001650">
    <property type="entry name" value="Helicase_C-like"/>
</dbReference>
<dbReference type="GO" id="GO:0016787">
    <property type="term" value="F:hydrolase activity"/>
    <property type="evidence" value="ECO:0007669"/>
    <property type="project" value="UniProtKB-KW"/>
</dbReference>
<dbReference type="CDD" id="cd18793">
    <property type="entry name" value="SF2_C_SNF"/>
    <property type="match status" value="1"/>
</dbReference>
<dbReference type="SUPFAM" id="SSF52540">
    <property type="entry name" value="P-loop containing nucleoside triphosphate hydrolases"/>
    <property type="match status" value="2"/>
</dbReference>
<feature type="domain" description="Helicase C-terminal" evidence="5">
    <location>
        <begin position="1027"/>
        <end position="1188"/>
    </location>
</feature>
<dbReference type="Gene3D" id="3.40.50.300">
    <property type="entry name" value="P-loop containing nucleotide triphosphate hydrolases"/>
    <property type="match status" value="1"/>
</dbReference>
<dbReference type="InterPro" id="IPR000330">
    <property type="entry name" value="SNF2_N"/>
</dbReference>
<protein>
    <submittedName>
        <fullName evidence="6">Uncharacterized protein</fullName>
    </submittedName>
</protein>
<dbReference type="InterPro" id="IPR027417">
    <property type="entry name" value="P-loop_NTPase"/>
</dbReference>
<dbReference type="InterPro" id="IPR049730">
    <property type="entry name" value="SNF2/RAD54-like_C"/>
</dbReference>
<keyword evidence="1" id="KW-0378">Hydrolase</keyword>
<dbReference type="GO" id="GO:0005524">
    <property type="term" value="F:ATP binding"/>
    <property type="evidence" value="ECO:0007669"/>
    <property type="project" value="InterPro"/>
</dbReference>
<dbReference type="PROSITE" id="PS51194">
    <property type="entry name" value="HELICASE_CTER"/>
    <property type="match status" value="1"/>
</dbReference>
<dbReference type="GO" id="GO:0008270">
    <property type="term" value="F:zinc ion binding"/>
    <property type="evidence" value="ECO:0007669"/>
    <property type="project" value="UniProtKB-KW"/>
</dbReference>
<dbReference type="PROSITE" id="PS50966">
    <property type="entry name" value="ZF_SWIM"/>
    <property type="match status" value="1"/>
</dbReference>
<dbReference type="Pfam" id="PF00271">
    <property type="entry name" value="Helicase_C"/>
    <property type="match status" value="1"/>
</dbReference>
<organism evidence="6 7">
    <name type="scientific">Melittangium boletus DSM 14713</name>
    <dbReference type="NCBI Taxonomy" id="1294270"/>
    <lineage>
        <taxon>Bacteria</taxon>
        <taxon>Pseudomonadati</taxon>
        <taxon>Myxococcota</taxon>
        <taxon>Myxococcia</taxon>
        <taxon>Myxococcales</taxon>
        <taxon>Cystobacterineae</taxon>
        <taxon>Archangiaceae</taxon>
        <taxon>Melittangium</taxon>
    </lineage>
</organism>
<feature type="domain" description="SWIM-type" evidence="3">
    <location>
        <begin position="67"/>
        <end position="104"/>
    </location>
</feature>
<feature type="domain" description="Helicase ATP-binding" evidence="4">
    <location>
        <begin position="753"/>
        <end position="909"/>
    </location>
</feature>
<evidence type="ECO:0000259" key="4">
    <source>
        <dbReference type="PROSITE" id="PS51192"/>
    </source>
</evidence>
<keyword evidence="2" id="KW-0862">Zinc</keyword>
<evidence type="ECO:0000313" key="7">
    <source>
        <dbReference type="Proteomes" id="UP000217289"/>
    </source>
</evidence>
<keyword evidence="2" id="KW-0863">Zinc-finger</keyword>
<dbReference type="InterPro" id="IPR038718">
    <property type="entry name" value="SNF2-like_sf"/>
</dbReference>
<keyword evidence="7" id="KW-1185">Reference proteome</keyword>
<dbReference type="PROSITE" id="PS51192">
    <property type="entry name" value="HELICASE_ATP_BIND_1"/>
    <property type="match status" value="1"/>
</dbReference>
<gene>
    <name evidence="6" type="ORF">MEBOL_001963</name>
</gene>
<dbReference type="EMBL" id="CP022163">
    <property type="protein sequence ID" value="ATB28515.1"/>
    <property type="molecule type" value="Genomic_DNA"/>
</dbReference>
<evidence type="ECO:0000256" key="1">
    <source>
        <dbReference type="ARBA" id="ARBA00022801"/>
    </source>
</evidence>
<proteinExistence type="predicted"/>
<dbReference type="SMART" id="SM00490">
    <property type="entry name" value="HELICc"/>
    <property type="match status" value="1"/>
</dbReference>
<accession>A0A250I9T8</accession>
<sequence>MSSTPPEKSSPPSLSLSRALAPERLRDIAGAKVYARGQALAVRRHVVSWSLSSLGLYGRVREGRALNRARLTEDARGLDAECSCTLFAQEGFCEHLVALGLAWLATLEPASSTSPSRTLEAVPPYEPPPPTDARLVPLVQALGRLRARVFEWTGPRAEPPGVLRVRLLGEPPVMHVHESSPRADAHKSHRADVHARCVRVEPLGVLAGELALVCSLCGRGEDARCVHALAALDAWLDALGDARRAEQNAQLAERLFVKPGRELLEVLDKVRLPSLSHGESKAAARVRFVLDGGAAGTGRLRLVVSRPLSRGGFSRGYPVTGRELPEVRALLTTPEETQALELCLLMERHRGAAERHPLLVQALRLLANSPLLALASRSGGSPRVRSLPLGFSVTEEEAQGGMRVLPSVGGVPVLEWAREALRHKTLQPWLLVEPEESRLTLVSASPAALAVLGTVVALGGALSGEWRTDLLERLESLEAGFPVSLPPVWEGQEVAAEPGLLLRLRPTGGEGLEGRWYVRPLAEAPLRVPGEGSEIVRGSRGGERVWTRRNLESEREAVAGVLARLGLSGEVHGLMRWEGTQVALDFLERLRAEAGPSLSVEWEEHPWSVMHSPDASGLKVSVRRERDWFGVEGALQVDEERVALAVLLDALRRGHRYVPLAPGRWLRLTETLRQQLEPLVDVAHESRGRWEVSAAAAPVLDGLAGEGADVEAPPDWKRLAGRIREATRSEVAVPAGLRAELRDYQREGFVWMARLAAWGGGGCLADDMGLGKTLQTLALLLHRAESGPALVVAPTSVCFNWMREAARFTPSLRMHAYREAERESLLAGMGPGDVVVVSYALLTRDAARFQAVAFGTLVLDEAQAVKNPDTARARAARGLQAEARVALSGTPVENRLSELWSLFRLVFPGLLGSRESFRSRFAGPIEREKDPRARAALSRVLRPFLLRRTKREVARELPDRVETVVPVTLSPAERRLYEDTRLAALDRIEKAEGPEKRFAVLAALTRLRLAACHPRLVDADSLVSSSKLERLLEWVDTLRAEGGRALVFSQFVRHLALVREALEARGVSVQYLDGQTPASEREERVAAFQRGEGDVFLISLKAGGTGLNLTGADYVAHLDPWWNPAAEDQATDRAHRIGQTKTVTVIRLIAEGTIEEAILALHEEKRDLASSLLSEADGAMALSTGQLLGLLRHGAGSDPG</sequence>
<evidence type="ECO:0000313" key="6">
    <source>
        <dbReference type="EMBL" id="ATB28515.1"/>
    </source>
</evidence>
<dbReference type="Proteomes" id="UP000217289">
    <property type="component" value="Chromosome"/>
</dbReference>
<dbReference type="AlphaFoldDB" id="A0A250I9T8"/>
<evidence type="ECO:0000259" key="3">
    <source>
        <dbReference type="PROSITE" id="PS50966"/>
    </source>
</evidence>
<dbReference type="CDD" id="cd18012">
    <property type="entry name" value="DEXQc_arch_SWI2_SNF2"/>
    <property type="match status" value="1"/>
</dbReference>
<keyword evidence="2" id="KW-0479">Metal-binding</keyword>
<dbReference type="PANTHER" id="PTHR10799">
    <property type="entry name" value="SNF2/RAD54 HELICASE FAMILY"/>
    <property type="match status" value="1"/>
</dbReference>
<dbReference type="InterPro" id="IPR014001">
    <property type="entry name" value="Helicase_ATP-bd"/>
</dbReference>
<dbReference type="RefSeq" id="WP_245919619.1">
    <property type="nucleotide sequence ID" value="NZ_CP022163.1"/>
</dbReference>